<dbReference type="PANTHER" id="PTHR42896:SF2">
    <property type="entry name" value="CBBY-LIKE PROTEIN"/>
    <property type="match status" value="1"/>
</dbReference>
<name>A0A502ED09_9MYCO</name>
<sequence>MSSIPDRAWRAGRFWWDSSRPSEVVPQPLSAVIFDLDALADVEGGGHRLAFNAAFAAHRLNVKWSPARYRKLLALPDERQRVAAELRARGICTECDVLLKVLVDEICTTKSMMIDEVMLAADLDPRAGLVELINDAFTAGVAVGVVSVGRRQWVEPLVRQVVGDGLVQTIVTADDVGKSTPSGDAYRLALAEFGAHPRDSLAFTGSQAALRIALGVGLAGVVVDADVVGARADYDGLRIADCQRLQGQLWASGNRSAAA</sequence>
<protein>
    <submittedName>
        <fullName evidence="1">Haloacid dehalogenase</fullName>
    </submittedName>
</protein>
<dbReference type="InterPro" id="IPR036412">
    <property type="entry name" value="HAD-like_sf"/>
</dbReference>
<evidence type="ECO:0000313" key="2">
    <source>
        <dbReference type="Proteomes" id="UP000320095"/>
    </source>
</evidence>
<dbReference type="GO" id="GO:0016787">
    <property type="term" value="F:hydrolase activity"/>
    <property type="evidence" value="ECO:0007669"/>
    <property type="project" value="InterPro"/>
</dbReference>
<dbReference type="SUPFAM" id="SSF56784">
    <property type="entry name" value="HAD-like"/>
    <property type="match status" value="1"/>
</dbReference>
<dbReference type="InterPro" id="IPR044999">
    <property type="entry name" value="CbbY-like"/>
</dbReference>
<accession>A0A502ED09</accession>
<proteinExistence type="predicted"/>
<dbReference type="OrthoDB" id="9812856at2"/>
<keyword evidence="2" id="KW-1185">Reference proteome</keyword>
<reference evidence="1 2" key="1">
    <citation type="journal article" date="2019" name="Environ. Microbiol.">
        <title>Species interactions and distinct microbial communities in high Arctic permafrost affected cryosols are associated with the CH4 and CO2 gas fluxes.</title>
        <authorList>
            <person name="Altshuler I."/>
            <person name="Hamel J."/>
            <person name="Turney S."/>
            <person name="Magnuson E."/>
            <person name="Levesque R."/>
            <person name="Greer C."/>
            <person name="Whyte L.G."/>
        </authorList>
    </citation>
    <scope>NUCLEOTIDE SEQUENCE [LARGE SCALE GENOMIC DNA]</scope>
    <source>
        <strain evidence="1 2">S5.20</strain>
    </source>
</reference>
<dbReference type="Pfam" id="PF00702">
    <property type="entry name" value="Hydrolase"/>
    <property type="match status" value="1"/>
</dbReference>
<comment type="caution">
    <text evidence="1">The sequence shown here is derived from an EMBL/GenBank/DDBJ whole genome shotgun (WGS) entry which is preliminary data.</text>
</comment>
<dbReference type="PANTHER" id="PTHR42896">
    <property type="entry name" value="XYLULOSE-1,5-BISPHOSPHATE (XUBP) PHOSPHATASE"/>
    <property type="match status" value="1"/>
</dbReference>
<evidence type="ECO:0000313" key="1">
    <source>
        <dbReference type="EMBL" id="TPG34376.1"/>
    </source>
</evidence>
<dbReference type="Gene3D" id="3.40.50.1000">
    <property type="entry name" value="HAD superfamily/HAD-like"/>
    <property type="match status" value="1"/>
</dbReference>
<dbReference type="EMBL" id="RCZG01000004">
    <property type="protein sequence ID" value="TPG34376.1"/>
    <property type="molecule type" value="Genomic_DNA"/>
</dbReference>
<organism evidence="1 2">
    <name type="scientific">Mycolicibacterium hodleri</name>
    <dbReference type="NCBI Taxonomy" id="49897"/>
    <lineage>
        <taxon>Bacteria</taxon>
        <taxon>Bacillati</taxon>
        <taxon>Actinomycetota</taxon>
        <taxon>Actinomycetes</taxon>
        <taxon>Mycobacteriales</taxon>
        <taxon>Mycobacteriaceae</taxon>
        <taxon>Mycolicibacterium</taxon>
    </lineage>
</organism>
<dbReference type="InterPro" id="IPR023198">
    <property type="entry name" value="PGP-like_dom2"/>
</dbReference>
<gene>
    <name evidence="1" type="ORF">EAH80_12450</name>
</gene>
<dbReference type="AlphaFoldDB" id="A0A502ED09"/>
<dbReference type="Proteomes" id="UP000320095">
    <property type="component" value="Unassembled WGS sequence"/>
</dbReference>
<dbReference type="Gene3D" id="1.10.150.240">
    <property type="entry name" value="Putative phosphatase, domain 2"/>
    <property type="match status" value="1"/>
</dbReference>
<dbReference type="InterPro" id="IPR023214">
    <property type="entry name" value="HAD_sf"/>
</dbReference>
<dbReference type="RefSeq" id="WP_140690942.1">
    <property type="nucleotide sequence ID" value="NZ_RCZG01000004.1"/>
</dbReference>